<dbReference type="EMBL" id="CP165727">
    <property type="protein sequence ID" value="XDV67775.1"/>
    <property type="molecule type" value="Genomic_DNA"/>
</dbReference>
<proteinExistence type="predicted"/>
<name>A0AB39YCI6_9ACTN</name>
<sequence length="120" mass="12952">MEATDVLTPGNTRRFIRIHGATRKEALAKLTEKIAASNRGLPVPSAHGSVAAYVTYWLDAVAVHQLRTTCQCCVRGLDTARDEPLCCTTGNCFARRLSPLTRAYVHSVLKSAPGARGTRG</sequence>
<protein>
    <submittedName>
        <fullName evidence="1">Uncharacterized protein</fullName>
    </submittedName>
</protein>
<organism evidence="1">
    <name type="scientific">Streptomyces sp. R33</name>
    <dbReference type="NCBI Taxonomy" id="3238629"/>
    <lineage>
        <taxon>Bacteria</taxon>
        <taxon>Bacillati</taxon>
        <taxon>Actinomycetota</taxon>
        <taxon>Actinomycetes</taxon>
        <taxon>Kitasatosporales</taxon>
        <taxon>Streptomycetaceae</taxon>
        <taxon>Streptomyces</taxon>
    </lineage>
</organism>
<reference evidence="1" key="1">
    <citation type="submission" date="2024-08" db="EMBL/GenBank/DDBJ databases">
        <authorList>
            <person name="Yu S.T."/>
        </authorList>
    </citation>
    <scope>NUCLEOTIDE SEQUENCE</scope>
    <source>
        <strain evidence="1">R33</strain>
    </source>
</reference>
<dbReference type="AlphaFoldDB" id="A0AB39YCI6"/>
<accession>A0AB39YCI6</accession>
<gene>
    <name evidence="1" type="ORF">AB5J51_35080</name>
</gene>
<dbReference type="RefSeq" id="WP_369779509.1">
    <property type="nucleotide sequence ID" value="NZ_CP165727.1"/>
</dbReference>
<evidence type="ECO:0000313" key="1">
    <source>
        <dbReference type="EMBL" id="XDV67775.1"/>
    </source>
</evidence>